<dbReference type="EMBL" id="CADCTN010000017">
    <property type="protein sequence ID" value="CAA9215462.1"/>
    <property type="molecule type" value="Genomic_DNA"/>
</dbReference>
<gene>
    <name evidence="1" type="ORF">AVDCRST_MAG52-196</name>
</gene>
<proteinExistence type="predicted"/>
<dbReference type="AlphaFoldDB" id="A0A6J4H8U7"/>
<accession>A0A6J4H8U7</accession>
<protein>
    <submittedName>
        <fullName evidence="1">tRNA-dihydrouridine synthase DusB</fullName>
    </submittedName>
</protein>
<sequence>MGSDTRRALAMVSGLDELAALLAGIPDQPYPTVVLGAPRGRTTPPPA</sequence>
<organism evidence="1">
    <name type="scientific">uncultured Blastococcus sp</name>
    <dbReference type="NCBI Taxonomy" id="217144"/>
    <lineage>
        <taxon>Bacteria</taxon>
        <taxon>Bacillati</taxon>
        <taxon>Actinomycetota</taxon>
        <taxon>Actinomycetes</taxon>
        <taxon>Geodermatophilales</taxon>
        <taxon>Geodermatophilaceae</taxon>
        <taxon>Blastococcus</taxon>
        <taxon>environmental samples</taxon>
    </lineage>
</organism>
<reference evidence="1" key="1">
    <citation type="submission" date="2020-02" db="EMBL/GenBank/DDBJ databases">
        <authorList>
            <person name="Meier V. D."/>
        </authorList>
    </citation>
    <scope>NUCLEOTIDE SEQUENCE</scope>
    <source>
        <strain evidence="1">AVDCRST_MAG52</strain>
    </source>
</reference>
<name>A0A6J4H8U7_9ACTN</name>
<evidence type="ECO:0000313" key="1">
    <source>
        <dbReference type="EMBL" id="CAA9215462.1"/>
    </source>
</evidence>
<feature type="non-terminal residue" evidence="1">
    <location>
        <position position="47"/>
    </location>
</feature>